<sequence length="104" mass="11454">MADELADCGRWGMTERSDTQSGEDLARMVAASLQGALEAMLRRNTESGRLPLIRTLRSQMERVLAEAPVTGDPVKAIALRTRMAALFDAEFSRMEAIELDGKEV</sequence>
<organism evidence="2 3">
    <name type="scientific">Muricoccus nepalensis</name>
    <dbReference type="NCBI Taxonomy" id="1854500"/>
    <lineage>
        <taxon>Bacteria</taxon>
        <taxon>Pseudomonadati</taxon>
        <taxon>Pseudomonadota</taxon>
        <taxon>Alphaproteobacteria</taxon>
        <taxon>Acetobacterales</taxon>
        <taxon>Roseomonadaceae</taxon>
        <taxon>Muricoccus</taxon>
    </lineage>
</organism>
<name>A0A502FRL3_9PROT</name>
<accession>A0A502FRL3</accession>
<evidence type="ECO:0000313" key="3">
    <source>
        <dbReference type="Proteomes" id="UP000317078"/>
    </source>
</evidence>
<dbReference type="EMBL" id="RCZP01000024">
    <property type="protein sequence ID" value="TPG51796.1"/>
    <property type="molecule type" value="Genomic_DNA"/>
</dbReference>
<evidence type="ECO:0000313" key="2">
    <source>
        <dbReference type="EMBL" id="TPG51796.1"/>
    </source>
</evidence>
<evidence type="ECO:0000256" key="1">
    <source>
        <dbReference type="SAM" id="MobiDB-lite"/>
    </source>
</evidence>
<proteinExistence type="predicted"/>
<gene>
    <name evidence="2" type="ORF">EAH89_19540</name>
</gene>
<feature type="region of interest" description="Disordered" evidence="1">
    <location>
        <begin position="1"/>
        <end position="23"/>
    </location>
</feature>
<dbReference type="AlphaFoldDB" id="A0A502FRL3"/>
<protein>
    <submittedName>
        <fullName evidence="2">Uncharacterized protein</fullName>
    </submittedName>
</protein>
<reference evidence="2 3" key="1">
    <citation type="journal article" date="2019" name="Environ. Microbiol.">
        <title>Species interactions and distinct microbial communities in high Arctic permafrost affected cryosols are associated with the CH4 and CO2 gas fluxes.</title>
        <authorList>
            <person name="Altshuler I."/>
            <person name="Hamel J."/>
            <person name="Turney S."/>
            <person name="Magnuson E."/>
            <person name="Levesque R."/>
            <person name="Greer C."/>
            <person name="Whyte L.G."/>
        </authorList>
    </citation>
    <scope>NUCLEOTIDE SEQUENCE [LARGE SCALE GENOMIC DNA]</scope>
    <source>
        <strain evidence="2 3">S9.3B</strain>
    </source>
</reference>
<comment type="caution">
    <text evidence="2">The sequence shown here is derived from an EMBL/GenBank/DDBJ whole genome shotgun (WGS) entry which is preliminary data.</text>
</comment>
<dbReference type="Proteomes" id="UP000317078">
    <property type="component" value="Unassembled WGS sequence"/>
</dbReference>
<keyword evidence="3" id="KW-1185">Reference proteome</keyword>